<keyword evidence="2 7" id="KW-0853">WD repeat</keyword>
<gene>
    <name evidence="8" type="ORF">UCRPC4_g04771</name>
</gene>
<dbReference type="EMBL" id="LCWF01000116">
    <property type="protein sequence ID" value="KKY18791.1"/>
    <property type="molecule type" value="Genomic_DNA"/>
</dbReference>
<dbReference type="SMART" id="SM00320">
    <property type="entry name" value="WD40"/>
    <property type="match status" value="3"/>
</dbReference>
<protein>
    <recommendedName>
        <fullName evidence="5">Mitochondrial division protein 1</fullName>
    </recommendedName>
</protein>
<comment type="function">
    <text evidence="6">Involved in mitochondrial fission. Acts as an adapter protein required to form mitochondrial fission complexes. Formation of these complexes is required to promote constriction and fission of the mitochondrial compartment at a late step in mitochondrial division.</text>
</comment>
<evidence type="ECO:0000313" key="8">
    <source>
        <dbReference type="EMBL" id="KKY18791.1"/>
    </source>
</evidence>
<feature type="repeat" description="WD" evidence="7">
    <location>
        <begin position="229"/>
        <end position="270"/>
    </location>
</feature>
<dbReference type="GO" id="GO:0005741">
    <property type="term" value="C:mitochondrial outer membrane"/>
    <property type="evidence" value="ECO:0007669"/>
    <property type="project" value="UniProtKB-SubCell"/>
</dbReference>
<comment type="caution">
    <text evidence="8">The sequence shown here is derived from an EMBL/GenBank/DDBJ whole genome shotgun (WGS) entry which is preliminary data.</text>
</comment>
<dbReference type="PROSITE" id="PS50082">
    <property type="entry name" value="WD_REPEATS_2"/>
    <property type="match status" value="1"/>
</dbReference>
<reference evidence="8 9" key="2">
    <citation type="submission" date="2015-05" db="EMBL/GenBank/DDBJ databases">
        <authorList>
            <person name="Morales-Cruz A."/>
            <person name="Amrine K.C."/>
            <person name="Cantu D."/>
        </authorList>
    </citation>
    <scope>NUCLEOTIDE SEQUENCE [LARGE SCALE GENOMIC DNA]</scope>
    <source>
        <strain evidence="8">UCRPC4</strain>
    </source>
</reference>
<evidence type="ECO:0000256" key="7">
    <source>
        <dbReference type="PROSITE-ProRule" id="PRU00221"/>
    </source>
</evidence>
<dbReference type="InterPro" id="IPR015943">
    <property type="entry name" value="WD40/YVTN_repeat-like_dom_sf"/>
</dbReference>
<evidence type="ECO:0000256" key="5">
    <source>
        <dbReference type="ARBA" id="ARBA00039789"/>
    </source>
</evidence>
<dbReference type="Gene3D" id="2.130.10.10">
    <property type="entry name" value="YVTN repeat-like/Quinoprotein amine dehydrogenase"/>
    <property type="match status" value="2"/>
</dbReference>
<name>A0A0G2E8V7_PHACM</name>
<organism evidence="8 9">
    <name type="scientific">Phaeomoniella chlamydospora</name>
    <name type="common">Phaeoacremonium chlamydosporum</name>
    <dbReference type="NCBI Taxonomy" id="158046"/>
    <lineage>
        <taxon>Eukaryota</taxon>
        <taxon>Fungi</taxon>
        <taxon>Dikarya</taxon>
        <taxon>Ascomycota</taxon>
        <taxon>Pezizomycotina</taxon>
        <taxon>Eurotiomycetes</taxon>
        <taxon>Chaetothyriomycetidae</taxon>
        <taxon>Phaeomoniellales</taxon>
        <taxon>Phaeomoniellaceae</taxon>
        <taxon>Phaeomoniella</taxon>
    </lineage>
</organism>
<dbReference type="PANTHER" id="PTHR22847:SF637">
    <property type="entry name" value="WD REPEAT DOMAIN 5B"/>
    <property type="match status" value="1"/>
</dbReference>
<evidence type="ECO:0000256" key="2">
    <source>
        <dbReference type="ARBA" id="ARBA00022574"/>
    </source>
</evidence>
<sequence length="460" mass="51444">MPTYSSERFYHDWRFDIEKDFIDAEGNPFKYAENGKQSWGDELHKLEFDSTPAKATVSYDGKRLAVAAGHEVHIVEIDDFERQTRQILKVHTSNVDVVAFQPGNSDLLVSLQSYPELSPGDTQAVCHYAADQIVAKLTEINQAYSLNDEERQFLSKTIGPNLDLSIARHLVADNFQLSGRLTGSFQSEIFNCSGNKLIYLPGKRPRSNDVDTWDINAFSTEKKKDVFTLSGHTDAVMWVGFSSDDKLIGTVAWDRTMRTWDATNGNCKFTFETTGTTGNGSLHVYLLDDGTEVLCQTFGNDWSRAISWSPAASQNLLAVGGRGCGIISLLDIDEKRVLQQRVLSTAKSVGDPTQRFLARYVAVQTLKFVDQGRKLAFFTTGDGSAEVYDLEHEQKWRFAREGTDPDSASETTSKGGSGVVIWEDRNKGRLMLGSVDFDALRIWSVPLDKRVKDEGEWEVV</sequence>
<keyword evidence="3" id="KW-0677">Repeat</keyword>
<dbReference type="GO" id="GO:1990234">
    <property type="term" value="C:transferase complex"/>
    <property type="evidence" value="ECO:0007669"/>
    <property type="project" value="UniProtKB-ARBA"/>
</dbReference>
<dbReference type="OrthoDB" id="1367865at2759"/>
<dbReference type="InterPro" id="IPR036322">
    <property type="entry name" value="WD40_repeat_dom_sf"/>
</dbReference>
<dbReference type="PANTHER" id="PTHR22847">
    <property type="entry name" value="WD40 REPEAT PROTEIN"/>
    <property type="match status" value="1"/>
</dbReference>
<dbReference type="AlphaFoldDB" id="A0A0G2E8V7"/>
<comment type="subcellular location">
    <subcellularLocation>
        <location evidence="1">Mitochondrion outer membrane</location>
        <topology evidence="1">Peripheral membrane protein</topology>
        <orientation evidence="1">Cytoplasmic side</orientation>
    </subcellularLocation>
</comment>
<proteinExistence type="inferred from homology"/>
<comment type="similarity">
    <text evidence="4">Belongs to the WD repeat MDV1/CAF4 family.</text>
</comment>
<evidence type="ECO:0000313" key="9">
    <source>
        <dbReference type="Proteomes" id="UP000053317"/>
    </source>
</evidence>
<evidence type="ECO:0000256" key="6">
    <source>
        <dbReference type="ARBA" id="ARBA00043913"/>
    </source>
</evidence>
<reference evidence="8 9" key="1">
    <citation type="submission" date="2015-05" db="EMBL/GenBank/DDBJ databases">
        <title>Distinctive expansion of gene families associated with plant cell wall degradation and secondary metabolism in the genomes of grapevine trunk pathogens.</title>
        <authorList>
            <person name="Lawrence D.P."/>
            <person name="Travadon R."/>
            <person name="Rolshausen P.E."/>
            <person name="Baumgartner K."/>
        </authorList>
    </citation>
    <scope>NUCLEOTIDE SEQUENCE [LARGE SCALE GENOMIC DNA]</scope>
    <source>
        <strain evidence="8">UCRPC4</strain>
    </source>
</reference>
<dbReference type="SUPFAM" id="SSF50978">
    <property type="entry name" value="WD40 repeat-like"/>
    <property type="match status" value="1"/>
</dbReference>
<evidence type="ECO:0000256" key="1">
    <source>
        <dbReference type="ARBA" id="ARBA00004570"/>
    </source>
</evidence>
<dbReference type="Pfam" id="PF00400">
    <property type="entry name" value="WD40"/>
    <property type="match status" value="1"/>
</dbReference>
<evidence type="ECO:0000256" key="4">
    <source>
        <dbReference type="ARBA" id="ARBA00038415"/>
    </source>
</evidence>
<accession>A0A0G2E8V7</accession>
<keyword evidence="9" id="KW-1185">Reference proteome</keyword>
<dbReference type="InterPro" id="IPR001680">
    <property type="entry name" value="WD40_rpt"/>
</dbReference>
<dbReference type="PROSITE" id="PS50294">
    <property type="entry name" value="WD_REPEATS_REGION"/>
    <property type="match status" value="1"/>
</dbReference>
<dbReference type="PROSITE" id="PS00678">
    <property type="entry name" value="WD_REPEATS_1"/>
    <property type="match status" value="1"/>
</dbReference>
<evidence type="ECO:0000256" key="3">
    <source>
        <dbReference type="ARBA" id="ARBA00022737"/>
    </source>
</evidence>
<dbReference type="InterPro" id="IPR019775">
    <property type="entry name" value="WD40_repeat_CS"/>
</dbReference>
<dbReference type="Proteomes" id="UP000053317">
    <property type="component" value="Unassembled WGS sequence"/>
</dbReference>